<dbReference type="PANTHER" id="PTHR47506">
    <property type="entry name" value="TRANSCRIPTIONAL REGULATORY PROTEIN"/>
    <property type="match status" value="1"/>
</dbReference>
<dbReference type="RefSeq" id="WP_115013598.1">
    <property type="nucleotide sequence ID" value="NZ_QKWJ01000004.1"/>
</dbReference>
<dbReference type="GO" id="GO:0003677">
    <property type="term" value="F:DNA binding"/>
    <property type="evidence" value="ECO:0007669"/>
    <property type="project" value="UniProtKB-UniRule"/>
</dbReference>
<dbReference type="Pfam" id="PF00440">
    <property type="entry name" value="TetR_N"/>
    <property type="match status" value="1"/>
</dbReference>
<dbReference type="Gene3D" id="1.10.357.10">
    <property type="entry name" value="Tetracycline Repressor, domain 2"/>
    <property type="match status" value="1"/>
</dbReference>
<evidence type="ECO:0000256" key="4">
    <source>
        <dbReference type="PROSITE-ProRule" id="PRU00335"/>
    </source>
</evidence>
<dbReference type="PANTHER" id="PTHR47506:SF1">
    <property type="entry name" value="HTH-TYPE TRANSCRIPTIONAL REGULATOR YJDC"/>
    <property type="match status" value="1"/>
</dbReference>
<accession>A0A370P0A6</accession>
<evidence type="ECO:0000256" key="2">
    <source>
        <dbReference type="ARBA" id="ARBA00023125"/>
    </source>
</evidence>
<keyword evidence="2 4" id="KW-0238">DNA-binding</keyword>
<dbReference type="EMBL" id="QKWJ01000004">
    <property type="protein sequence ID" value="RDK11301.1"/>
    <property type="molecule type" value="Genomic_DNA"/>
</dbReference>
<keyword evidence="7" id="KW-1185">Reference proteome</keyword>
<proteinExistence type="predicted"/>
<evidence type="ECO:0000259" key="5">
    <source>
        <dbReference type="PROSITE" id="PS50977"/>
    </source>
</evidence>
<feature type="domain" description="HTH tetR-type" evidence="5">
    <location>
        <begin position="3"/>
        <end position="63"/>
    </location>
</feature>
<name>A0A370P0A6_9BURK</name>
<sequence>MLTDKQLQVIQAAYGVFFRYGFARTTMGDLAKAAGMSRPALYLVYCGKEEVFQAVVAWMGDNLLETIQSTLKEDWPLERKLMHVLELCIARPYEQVRANPDAQDLLALDSHMPALEQAYGSLQTYLADLLKDAVNESGLKVAAIDVARTLMSAMRGFKLVAVDGKDLRRLIAMQVTLTTAALGQQGA</sequence>
<dbReference type="PROSITE" id="PS50977">
    <property type="entry name" value="HTH_TETR_2"/>
    <property type="match status" value="1"/>
</dbReference>
<comment type="caution">
    <text evidence="6">The sequence shown here is derived from an EMBL/GenBank/DDBJ whole genome shotgun (WGS) entry which is preliminary data.</text>
</comment>
<dbReference type="AlphaFoldDB" id="A0A370P0A6"/>
<gene>
    <name evidence="6" type="ORF">DN412_05610</name>
</gene>
<protein>
    <submittedName>
        <fullName evidence="6">TetR/AcrR family transcriptional regulator</fullName>
    </submittedName>
</protein>
<reference evidence="7" key="1">
    <citation type="submission" date="2018-06" db="EMBL/GenBank/DDBJ databases">
        <authorList>
            <person name="Feng T."/>
            <person name="Jeon C.O."/>
        </authorList>
    </citation>
    <scope>NUCLEOTIDE SEQUENCE [LARGE SCALE GENOMIC DNA]</scope>
    <source>
        <strain evidence="7">S23</strain>
    </source>
</reference>
<dbReference type="PRINTS" id="PR00455">
    <property type="entry name" value="HTHTETR"/>
</dbReference>
<evidence type="ECO:0000256" key="1">
    <source>
        <dbReference type="ARBA" id="ARBA00023015"/>
    </source>
</evidence>
<dbReference type="InterPro" id="IPR009057">
    <property type="entry name" value="Homeodomain-like_sf"/>
</dbReference>
<feature type="DNA-binding region" description="H-T-H motif" evidence="4">
    <location>
        <begin position="26"/>
        <end position="45"/>
    </location>
</feature>
<organism evidence="6 7">
    <name type="scientific">Cupriavidus lacunae</name>
    <dbReference type="NCBI Taxonomy" id="2666307"/>
    <lineage>
        <taxon>Bacteria</taxon>
        <taxon>Pseudomonadati</taxon>
        <taxon>Pseudomonadota</taxon>
        <taxon>Betaproteobacteria</taxon>
        <taxon>Burkholderiales</taxon>
        <taxon>Burkholderiaceae</taxon>
        <taxon>Cupriavidus</taxon>
    </lineage>
</organism>
<keyword evidence="3" id="KW-0804">Transcription</keyword>
<evidence type="ECO:0000313" key="7">
    <source>
        <dbReference type="Proteomes" id="UP000255165"/>
    </source>
</evidence>
<dbReference type="SUPFAM" id="SSF46689">
    <property type="entry name" value="Homeodomain-like"/>
    <property type="match status" value="1"/>
</dbReference>
<evidence type="ECO:0000313" key="6">
    <source>
        <dbReference type="EMBL" id="RDK11301.1"/>
    </source>
</evidence>
<dbReference type="InterPro" id="IPR001647">
    <property type="entry name" value="HTH_TetR"/>
</dbReference>
<evidence type="ECO:0000256" key="3">
    <source>
        <dbReference type="ARBA" id="ARBA00023163"/>
    </source>
</evidence>
<dbReference type="Proteomes" id="UP000255165">
    <property type="component" value="Unassembled WGS sequence"/>
</dbReference>
<keyword evidence="1" id="KW-0805">Transcription regulation</keyword>